<accession>A0AAE6ZCR4</accession>
<keyword evidence="1" id="KW-0812">Transmembrane</keyword>
<feature type="transmembrane region" description="Helical" evidence="1">
    <location>
        <begin position="39"/>
        <end position="57"/>
    </location>
</feature>
<dbReference type="EMBL" id="CP051205">
    <property type="protein sequence ID" value="QJB30458.1"/>
    <property type="molecule type" value="Genomic_DNA"/>
</dbReference>
<dbReference type="AlphaFoldDB" id="A0AAE6ZCR4"/>
<keyword evidence="1" id="KW-1133">Transmembrane helix</keyword>
<evidence type="ECO:0000313" key="4">
    <source>
        <dbReference type="Proteomes" id="UP000502421"/>
    </source>
</evidence>
<dbReference type="KEGG" id="coy:HF329_03730"/>
<dbReference type="RefSeq" id="WP_168802738.1">
    <property type="nucleotide sequence ID" value="NZ_CP051204.2"/>
</dbReference>
<proteinExistence type="predicted"/>
<reference evidence="4" key="1">
    <citation type="submission" date="2020-04" db="EMBL/GenBank/DDBJ databases">
        <authorList>
            <person name="Kittiwongwattana C."/>
        </authorList>
    </citation>
    <scope>NUCLEOTIDE SEQUENCE [LARGE SCALE GENOMIC DNA]</scope>
    <source>
        <strain evidence="3 5">1303</strain>
        <strain evidence="4">1310</strain>
    </source>
</reference>
<keyword evidence="1" id="KW-0472">Membrane</keyword>
<evidence type="ECO:0000313" key="2">
    <source>
        <dbReference type="EMBL" id="QJB30458.1"/>
    </source>
</evidence>
<dbReference type="Proteomes" id="UP000502421">
    <property type="component" value="Chromosome"/>
</dbReference>
<keyword evidence="5" id="KW-1185">Reference proteome</keyword>
<protein>
    <submittedName>
        <fullName evidence="2">Uncharacterized protein</fullName>
    </submittedName>
</protein>
<evidence type="ECO:0000313" key="5">
    <source>
        <dbReference type="Proteomes" id="UP000503144"/>
    </source>
</evidence>
<evidence type="ECO:0000256" key="1">
    <source>
        <dbReference type="SAM" id="Phobius"/>
    </source>
</evidence>
<gene>
    <name evidence="3" type="ORF">HF324_03490</name>
    <name evidence="2" type="ORF">HF329_03730</name>
</gene>
<sequence length="64" mass="7157">MQRIGSFLVIIGLVAIVLDFFNRVPRILAWIYEWGNGPAWAIKIGLIVLGAILYLMGGKNLQKD</sequence>
<name>A0AAE6ZCR4_9BACT</name>
<reference evidence="2" key="2">
    <citation type="submission" date="2020-09" db="EMBL/GenBank/DDBJ databases">
        <authorList>
            <person name="Kittiwongwattana C."/>
        </authorList>
    </citation>
    <scope>NUCLEOTIDE SEQUENCE</scope>
    <source>
        <strain evidence="5">1303</strain>
        <strain evidence="2">1310</strain>
    </source>
</reference>
<organism evidence="2 4">
    <name type="scientific">Chitinophaga oryzae</name>
    <dbReference type="NCBI Taxonomy" id="2725414"/>
    <lineage>
        <taxon>Bacteria</taxon>
        <taxon>Pseudomonadati</taxon>
        <taxon>Bacteroidota</taxon>
        <taxon>Chitinophagia</taxon>
        <taxon>Chitinophagales</taxon>
        <taxon>Chitinophagaceae</taxon>
        <taxon>Chitinophaga</taxon>
    </lineage>
</organism>
<dbReference type="Proteomes" id="UP000503144">
    <property type="component" value="Chromosome"/>
</dbReference>
<evidence type="ECO:0000313" key="3">
    <source>
        <dbReference type="EMBL" id="QJB36968.1"/>
    </source>
</evidence>
<dbReference type="EMBL" id="CP051204">
    <property type="protein sequence ID" value="QJB36968.1"/>
    <property type="molecule type" value="Genomic_DNA"/>
</dbReference>